<comment type="subcellular location">
    <subcellularLocation>
        <location evidence="1">Cell membrane</location>
        <topology evidence="1">Peripheral membrane protein</topology>
        <orientation evidence="1">Cytoplasmic side</orientation>
    </subcellularLocation>
</comment>
<comment type="function">
    <text evidence="1">Could be involved in insertion of integral membrane proteins into the membrane.</text>
</comment>
<comment type="similarity">
    <text evidence="1">Belongs to the UPF0161 family.</text>
</comment>
<dbReference type="HAMAP" id="MF_00386">
    <property type="entry name" value="UPF0161_YidD"/>
    <property type="match status" value="1"/>
</dbReference>
<evidence type="ECO:0000313" key="4">
    <source>
        <dbReference type="Proteomes" id="UP000642107"/>
    </source>
</evidence>
<dbReference type="NCBIfam" id="TIGR00278">
    <property type="entry name" value="membrane protein insertion efficiency factor YidD"/>
    <property type="match status" value="1"/>
</dbReference>
<evidence type="ECO:0000256" key="2">
    <source>
        <dbReference type="SAM" id="MobiDB-lite"/>
    </source>
</evidence>
<protein>
    <recommendedName>
        <fullName evidence="1">Putative membrane protein insertion efficiency factor</fullName>
    </recommendedName>
</protein>
<keyword evidence="4" id="KW-1185">Reference proteome</keyword>
<accession>A0ABR9DQI1</accession>
<keyword evidence="1" id="KW-0472">Membrane</keyword>
<gene>
    <name evidence="3" type="primary">yidD</name>
    <name evidence="3" type="ORF">IGS67_07740</name>
</gene>
<dbReference type="InterPro" id="IPR002696">
    <property type="entry name" value="Membr_insert_effic_factor_YidD"/>
</dbReference>
<reference evidence="3 4" key="1">
    <citation type="submission" date="2020-09" db="EMBL/GenBank/DDBJ databases">
        <title>Flavimobilis rhizosphaerae sp. nov., isolated from rhizosphere soil of Spartina alterniflora.</title>
        <authorList>
            <person name="Hanqin C."/>
        </authorList>
    </citation>
    <scope>NUCLEOTIDE SEQUENCE [LARGE SCALE GENOMIC DNA]</scope>
    <source>
        <strain evidence="3 4">GY 10621</strain>
    </source>
</reference>
<dbReference type="Pfam" id="PF01809">
    <property type="entry name" value="YidD"/>
    <property type="match status" value="1"/>
</dbReference>
<name>A0ABR9DQI1_9MICO</name>
<feature type="region of interest" description="Disordered" evidence="2">
    <location>
        <begin position="91"/>
        <end position="110"/>
    </location>
</feature>
<proteinExistence type="inferred from homology"/>
<dbReference type="PANTHER" id="PTHR33383">
    <property type="entry name" value="MEMBRANE PROTEIN INSERTION EFFICIENCY FACTOR-RELATED"/>
    <property type="match status" value="1"/>
</dbReference>
<dbReference type="PANTHER" id="PTHR33383:SF1">
    <property type="entry name" value="MEMBRANE PROTEIN INSERTION EFFICIENCY FACTOR-RELATED"/>
    <property type="match status" value="1"/>
</dbReference>
<dbReference type="EMBL" id="JACZDF010000003">
    <property type="protein sequence ID" value="MBD9699381.1"/>
    <property type="molecule type" value="Genomic_DNA"/>
</dbReference>
<evidence type="ECO:0000313" key="3">
    <source>
        <dbReference type="EMBL" id="MBD9699381.1"/>
    </source>
</evidence>
<evidence type="ECO:0000256" key="1">
    <source>
        <dbReference type="HAMAP-Rule" id="MF_00386"/>
    </source>
</evidence>
<dbReference type="RefSeq" id="WP_192279375.1">
    <property type="nucleotide sequence ID" value="NZ_JACZDF010000003.1"/>
</dbReference>
<organism evidence="3 4">
    <name type="scientific">Flavimobilis rhizosphaerae</name>
    <dbReference type="NCBI Taxonomy" id="2775421"/>
    <lineage>
        <taxon>Bacteria</taxon>
        <taxon>Bacillati</taxon>
        <taxon>Actinomycetota</taxon>
        <taxon>Actinomycetes</taxon>
        <taxon>Micrococcales</taxon>
        <taxon>Jonesiaceae</taxon>
        <taxon>Flavimobilis</taxon>
    </lineage>
</organism>
<keyword evidence="1" id="KW-1003">Cell membrane</keyword>
<dbReference type="SMART" id="SM01234">
    <property type="entry name" value="Haemolytic"/>
    <property type="match status" value="1"/>
</dbReference>
<comment type="caution">
    <text evidence="3">The sequence shown here is derived from an EMBL/GenBank/DDBJ whole genome shotgun (WGS) entry which is preliminary data.</text>
</comment>
<sequence length="124" mass="13982">MTTTSAAGSVRTAWRWIVRLPARLLLLLLRGYQLVISPMTPPSCRFYPSCSEYAVRAVRIHGVLRGGRLAAWRVLRCNPWNYGGVDDVPGDVRRPAVQENESRKPEAPEHTCFRTEDPACMELS</sequence>
<dbReference type="Proteomes" id="UP000642107">
    <property type="component" value="Unassembled WGS sequence"/>
</dbReference>